<dbReference type="OrthoDB" id="9182156at2"/>
<dbReference type="InterPro" id="IPR052931">
    <property type="entry name" value="Prophage_regulatory_activator"/>
</dbReference>
<proteinExistence type="predicted"/>
<dbReference type="EMBL" id="RQYC01000047">
    <property type="protein sequence ID" value="RRD88582.1"/>
    <property type="molecule type" value="Genomic_DNA"/>
</dbReference>
<evidence type="ECO:0000313" key="2">
    <source>
        <dbReference type="Proteomes" id="UP000269923"/>
    </source>
</evidence>
<dbReference type="Pfam" id="PF05930">
    <property type="entry name" value="Phage_AlpA"/>
    <property type="match status" value="1"/>
</dbReference>
<dbReference type="InterPro" id="IPR010260">
    <property type="entry name" value="AlpA"/>
</dbReference>
<sequence length="72" mass="8468">MNPTSLKILRIEQVCEKTGQSKAAVWYRINPKNRRHDASFPKPFRLSENGRAVGWLESEIDEWIKKRAESRL</sequence>
<dbReference type="Gene3D" id="1.10.238.160">
    <property type="match status" value="1"/>
</dbReference>
<accession>A0A3P1ZZM3</accession>
<gene>
    <name evidence="1" type="ORF">EII21_11270</name>
</gene>
<reference evidence="1 2" key="1">
    <citation type="submission" date="2018-11" db="EMBL/GenBank/DDBJ databases">
        <title>Genomes From Bacteria Associated with the Canine Oral Cavity: a Test Case for Automated Genome-Based Taxonomic Assignment.</title>
        <authorList>
            <person name="Coil D.A."/>
            <person name="Jospin G."/>
            <person name="Darling A.E."/>
            <person name="Wallis C."/>
            <person name="Davis I.J."/>
            <person name="Harris S."/>
            <person name="Eisen J.A."/>
            <person name="Holcombe L.J."/>
            <person name="O'Flynn C."/>
        </authorList>
    </citation>
    <scope>NUCLEOTIDE SEQUENCE [LARGE SCALE GENOMIC DNA]</scope>
    <source>
        <strain evidence="1 2">COT-280</strain>
    </source>
</reference>
<comment type="caution">
    <text evidence="1">The sequence shown here is derived from an EMBL/GenBank/DDBJ whole genome shotgun (WGS) entry which is preliminary data.</text>
</comment>
<keyword evidence="2" id="KW-1185">Reference proteome</keyword>
<name>A0A3P1ZZM3_9NEIS</name>
<dbReference type="PANTHER" id="PTHR36154">
    <property type="entry name" value="DNA-BINDING TRANSCRIPTIONAL ACTIVATOR ALPA"/>
    <property type="match status" value="1"/>
</dbReference>
<protein>
    <submittedName>
        <fullName evidence="1">AlpA family phage regulatory protein</fullName>
    </submittedName>
</protein>
<dbReference type="Proteomes" id="UP000269923">
    <property type="component" value="Unassembled WGS sequence"/>
</dbReference>
<dbReference type="PANTHER" id="PTHR36154:SF1">
    <property type="entry name" value="DNA-BINDING TRANSCRIPTIONAL ACTIVATOR ALPA"/>
    <property type="match status" value="1"/>
</dbReference>
<organism evidence="1 2">
    <name type="scientific">Conchiformibius steedae</name>
    <dbReference type="NCBI Taxonomy" id="153493"/>
    <lineage>
        <taxon>Bacteria</taxon>
        <taxon>Pseudomonadati</taxon>
        <taxon>Pseudomonadota</taxon>
        <taxon>Betaproteobacteria</taxon>
        <taxon>Neisseriales</taxon>
        <taxon>Neisseriaceae</taxon>
        <taxon>Conchiformibius</taxon>
    </lineage>
</organism>
<evidence type="ECO:0000313" key="1">
    <source>
        <dbReference type="EMBL" id="RRD88582.1"/>
    </source>
</evidence>
<dbReference type="AlphaFoldDB" id="A0A3P1ZZM3"/>